<feature type="region of interest" description="Disordered" evidence="1">
    <location>
        <begin position="3459"/>
        <end position="4145"/>
    </location>
</feature>
<feature type="compositionally biased region" description="Polar residues" evidence="1">
    <location>
        <begin position="1062"/>
        <end position="1076"/>
    </location>
</feature>
<feature type="compositionally biased region" description="Basic residues" evidence="1">
    <location>
        <begin position="5434"/>
        <end position="5444"/>
    </location>
</feature>
<feature type="compositionally biased region" description="Low complexity" evidence="1">
    <location>
        <begin position="1019"/>
        <end position="1031"/>
    </location>
</feature>
<feature type="compositionally biased region" description="Basic and acidic residues" evidence="1">
    <location>
        <begin position="7154"/>
        <end position="7166"/>
    </location>
</feature>
<feature type="compositionally biased region" description="Polar residues" evidence="1">
    <location>
        <begin position="7092"/>
        <end position="7103"/>
    </location>
</feature>
<feature type="compositionally biased region" description="Basic and acidic residues" evidence="1">
    <location>
        <begin position="4650"/>
        <end position="4672"/>
    </location>
</feature>
<feature type="compositionally biased region" description="Polar residues" evidence="1">
    <location>
        <begin position="3007"/>
        <end position="3022"/>
    </location>
</feature>
<comment type="caution">
    <text evidence="2">The sequence shown here is derived from an EMBL/GenBank/DDBJ whole genome shotgun (WGS) entry which is preliminary data.</text>
</comment>
<feature type="compositionally biased region" description="Polar residues" evidence="1">
    <location>
        <begin position="3032"/>
        <end position="3065"/>
    </location>
</feature>
<feature type="compositionally biased region" description="Low complexity" evidence="1">
    <location>
        <begin position="3263"/>
        <end position="3283"/>
    </location>
</feature>
<feature type="compositionally biased region" description="Basic and acidic residues" evidence="1">
    <location>
        <begin position="1652"/>
        <end position="1672"/>
    </location>
</feature>
<feature type="compositionally biased region" description="Low complexity" evidence="1">
    <location>
        <begin position="980"/>
        <end position="996"/>
    </location>
</feature>
<protein>
    <submittedName>
        <fullName evidence="2">Involucrin repeat protein</fullName>
    </submittedName>
</protein>
<feature type="compositionally biased region" description="Basic and acidic residues" evidence="1">
    <location>
        <begin position="3724"/>
        <end position="3738"/>
    </location>
</feature>
<feature type="compositionally biased region" description="Polar residues" evidence="1">
    <location>
        <begin position="1944"/>
        <end position="1955"/>
    </location>
</feature>
<gene>
    <name evidence="2" type="ORF">CH63R_01011</name>
</gene>
<feature type="compositionally biased region" description="Basic and acidic residues" evidence="1">
    <location>
        <begin position="5095"/>
        <end position="5115"/>
    </location>
</feature>
<feature type="compositionally biased region" description="Low complexity" evidence="1">
    <location>
        <begin position="4597"/>
        <end position="4606"/>
    </location>
</feature>
<feature type="compositionally biased region" description="Pro residues" evidence="1">
    <location>
        <begin position="1889"/>
        <end position="1900"/>
    </location>
</feature>
<feature type="compositionally biased region" description="Basic residues" evidence="1">
    <location>
        <begin position="1314"/>
        <end position="1327"/>
    </location>
</feature>
<feature type="compositionally biased region" description="Basic and acidic residues" evidence="1">
    <location>
        <begin position="5344"/>
        <end position="5357"/>
    </location>
</feature>
<feature type="compositionally biased region" description="Polar residues" evidence="1">
    <location>
        <begin position="5580"/>
        <end position="5590"/>
    </location>
</feature>
<feature type="compositionally biased region" description="Polar residues" evidence="1">
    <location>
        <begin position="4521"/>
        <end position="4547"/>
    </location>
</feature>
<feature type="compositionally biased region" description="Polar residues" evidence="1">
    <location>
        <begin position="3467"/>
        <end position="3483"/>
    </location>
</feature>
<feature type="compositionally biased region" description="Basic and acidic residues" evidence="1">
    <location>
        <begin position="998"/>
        <end position="1018"/>
    </location>
</feature>
<sequence length="7954" mass="855816">MRDPRRRSPESSRRRRRERRDSREQLAAGSSVSSMPGPSAQFQPEPSQQPSQQPYHQQYQQHPLPHMYTQPQYPQPYPDPQRYPEPERYAARPETYHDPQRYGQPQPQPQPELQQYPPPGQYPPTEAFVNPLGYSEQQPHVEPQPNRGYREPETMRPRGGSSSSSSSSTSSSLLNISAKSPRFGGVFSTFFRAPSEQRKRRRRKKQKARILSFGNSSSSSLNSDLAYGRGYIERDKSQRASPTPQGYPNPALHHGDTAADIPQRPPPAPRDKTDEEILEIGRQLQDIARKQNQADLKAASKSRTSQIAGAATGAAVAAAAFSHLRPKSKSDSKTRGSGTSKPNETGSSSDDDWESASEDESTTDESDNGLVYGSAFKPAKSARISSEPPEQIKPPERRSTIVDPRLFGPVNSLRGAVKSPCGFGEEDPRSAGSSRRHHEETIAQVQSPKAFGKQPMQRIYPVPTSDPDKFDYDRSSVTSSRQDLSQRARPEPVPIQQPIPIVPVSSKVYDAERFEAEEERTKQHRLPPKGRSAAENAIAGVGVAAAAIGAAMASNRRDSGDYPEHRDDRSSEARERRGDPRDSWQSRRKEEPEQPIRIELEDRETHNHHDPRQPRRRDAVDVVDERDKRSGWSDPAYEALKRREAEPDPRSEVYRLSHGDEIRVEYDQTDDRSQPREEPKELPKNVRKPVAVDELRDAKWTEKPTESPRENHGVEQPEAPSTQAPIDPFQFQVADDAFQTPKYATPKRPLTPQVVTVDREPNFDDSPPRKPDYSDSRMSRKDSFELEQRLEKYQQGARDRSRTPEPRRRASIEEEAKHATVPIAVAAVASAIALEEERSRKHRHDQAANNGSRDSSQAAIKDAVQEEADKYYRETVIARKIAKDEIRSRSSSPHDESVVGKWQEHDDGPEIVTIVTPPEMDHHHDKSPYDAPNADVRIDHVIIPEELSRFRLPGHQLAPGEVPLFQTRDPSCERERPLLNLVLPTPVVTPRHTPAPEQQKDPRSSSRTRETTRQRSADPADAPSSDGAAPATEIVLGPRGEVIETPTAPIAKSVTRGENETDQFNSESPEPSRQVASSTPSKSKKKKKLGKSSPWGIISAAVGGGAAAAAVAAPEMRDPFERKPDENRERHSPPESPKSRGIEPVAEHIVLPASPKISTSFEDEHDLPPAPGPKPSSPQTSRMPGAFADDLEFASVLAAGLQDTGFDPNIVIDNPTYMRRDSPPGQSEPAVYQQPFAETVTDLGIYGPEGPPAPVERGFVIGEVPETPVVERDLEDAHATESPRVRERRDKGKAKETPLVEQEPSFEENELSRKPSKKERRKQKAAKRQSVDNAPADETYGIPEATSRPEPVPFSEAVPGYERPRSHYEIPGATPQDGPASFADPGPVYGRPHTYYGVPEPTPLFGPNPYSDTVSAYDRPRGYYETPEMTSQNGPAPFAETAPGYERPRGFFDTPQSPETVVALGSKTRGIQDVPTWDLPASSDVPRSYGETLAAAASTSETTPADYGSVAPSKSSKKEKKEKKRKSKSSRSEAIVVQEGEDELPNDERFPRDEPGASRKTLPEGDMSRFDEPQETGDYAREISVKEKQPKKSKQSSDEWTDVDKQSDFAPTVERSSTRDDFQDWDDLPPKSQRDRSRFEERDASSVVSDPSSRREKSDHRSRSSRHEDRDVSSVVSDPSSRRDKSERRSKSSRYEDRDVSSVASDPATRSEKLERRSKSIRSDERDTGSVVSDRSSRRSKPDRRSNGTRYEDGDDAKSVASASSSRKRQSGDQKSPKEEEKRSSGGFFNNLFRGGNSKDGSGKDDKSSFLDNAGTLGAGAGLASAVAALGSMMSRSNATEAQLQESADVVWPRGRSASPARDVDILDPEIAPRVIRPAIDPQYGDFLPLPPSPMPPSTPGSPTHELEELPALPDSRPETPPEERRRQHETKTPKTHARKRSNMETPTRSPSQTAVPFKLRLGQRSAPSSPGTFGASPVSSPTVSTAPDVAHTAHITPPTPAASHARRPSRPISWESSREIKPLYLLEQARQESAAQSLEPPFDLPELPPSEPSSRESPAPEFSLREDDVKYFHQLQDSPFEPDDLRIDTDMPQYREQPGRLFGSEETTPKAEHAVQHTGAMFERASPTLPGLPDAARQFDLSEHELEELPALPISPLASPTVPDVAGQPNLSQPDPEQLPALPDSPLDSPAMRLEAGPAETHYDERSLYGPASPALPTVADTSRQMDSAQPELDGLPALPASPITTPTTVVAEYPQQPDIPESKLEDLPALPDSLAASPNAMPEPEPVETTSKERSSYLLYSTPPSIIKNLMDRDTPDTPPSPTPIRSPGTTLVTPDVEEHVLPSPRNAAIGALVGGAAAGFAAASLIDRAEVDTEARDLETPAPEAPLEEEKKFKKDKKKKKKNRAKGASTDNAMPPLTDIASPVSTEDKDTVPSVDVANPASAKEAAAVSGEVARFLPTDEQETPLPLTEHTPPASIGQDESLPVDAGPISQTEDSALAAVKDATTLPVEAGPSAPVEAEVSSTESTVYDDLPPLPSVSADEEAFLSVDADLSAPVSESPVPWTQNTAPLELTDKVPRHVADLSGAPTGADQVTATDSLLAAGDISLVRNTTAEGEVAGPVAAELLAEDTAGGKKLSKKERKKLLKIKKAWEQAQAEMQELERSAESNGQYSKATSEVDAPLASLPEPDGDTGTNEAEEAAAVPLPDMSDSAEEALLLEPEETVETTQVEQIADTQLPNVLERSLEASLPESEEITKTAEAGQAAVTPPPEISEPAVEPLLEPYDNPEKAKDTQDEPGQSEPNPALEESDVAPEDSRTPLADSDRSKEVNEAELPAAPLIPEPPVPETKTSKKKKKKGKKAVEDEIPTTTPVPEAPAASSPADSPAPANDAKSSDGADDVQSEQKAPVVEQHDSLLDAEEPQQLQQHLATEVAEVKSSNVEDNFPISQLSLQASEEETVEPIKTPSEPETLPLDFVGKSLEPREILGEQQPAAHDQDDKPIEQDVTSSGLRSATPTQPASAKLEEDSLEQQNSAIEPTGTLGTVDSQPEQQVSVAKADQTTADEPRVESREVEEPTETSSVPLSKKQKKKLKKAKKSLTVDDELVATVDTKPTEPAADQRPSILHAEVKEADNFEVPPADIVTDATAAATPVEQAAEDVPVPVDIDADAAAVPLPEDATETTEEPPKEGPEQFASQQDAPAVPVPEDTPKAEEASEPVLAETVASAVPLPEDAVEEATATVTETSDTVPTVVNNGERPTSESAAPASVEAPPAESAQPEPSGKKKKKKKKGKGTSLSQLDDMLPAETTPLQSPGTQTPTTETTGDAPFGIQAPATDSQALEGPVVETPVVETPVVETPAVETPAVETPAVETPAVETPAVETPAVETPAVETPAVETPAVETPAVETPAVKTPAVETPSGKPLPIGADAVEATSTETPAAEPSALDIAIAETLVENPLADEPTTKTQPTEIVSADAQQSEEAILQATEPNPVIERTATTVVTPETPTTSSAVYGEQSETPALAEETSKASKKSKKKKKKDKKAAETEAEANAVVADNGPTEPVDATSHNLPADEKPAEADTPLAQEPAAAVEEAKPSDANALDPAPEGTLSAESQTPTMTESQVEAFVTPSQAPALEIPTEISMSQLETVENPSQEPTLVDSQIDSFDAKPQEPLADEDKDRGLDSPIEPEASTSSKKSKKKAKKAAAAAAAAALELTVEDATKDTHDKEAKDETITDNGISKTILDKTGEMEQSSQEPPTSGEFATDSKISEEADPGPTVTKKGKKKKGKKSSTLDPEPGHGASTKQSAYMTSPTGEPSSDEIPLSQADTPTEAEWPASATANKKKRKSVTWAPELESFSTSPDPPLLQEDEGPRDDLSTEEGASVPASASTPEETELQGAHDKTMGADSPEAISHDDGTASQGIDVGQQTATSIAEPEKVLESEGGQAQTYPAGEPSREALSSGLLQDTTPNARDDAPPSSGLKTTRGVTGELPPTPALSSTGVEVANRKGGETLSRVVDAEQQVSAEADATSDPEAAGRADTIDEPPAGASAQTGQVGIPDPGLHADVGPAGGLGDDESLADTRNGRIADAQPVGPALTDSALEEAGDPHGTPVVALADQDTNTAIPQPPLDPVPSHRPLEVGEISEAGVPDASTAAAAAAAENLLLGDEPHGKINISDVVTKEEAGDADKDEKEDNHDILATNAESPGQPDISESLGEPTTSEPQLEPLPETLPGPEPTGDVGTTTTTTIIPQTPDQTETQAGQEDDARSEPTSSSKMSKKDKKTKKKTKAGSAEPVPHDDAQHVKTQIVDDGAPAVQAVDEAVQASEEAGPDPSPDAPGAPGDPEVAPVTESVEACEDEWAVQPTSKKIKKDKKKRAAADIAATAAAAATTTEQGNEPATESSQVPIEAEAISQPALDETSKIDLVADQQPTPMPVDTAETPVDSLRSQEPKKNQETLGPAEEEAHSPPQPTSGIPHSSATTNEQPGEPEEAGAGVFETTKKSKKDKKKKKQSVSLDDSQEPTSPSAEQEGSSESQKGTTALAPPPDDNILPDTQQMTSGNDSASSKAAPEDLQKTLVQGESTLVSADAPATQQPTTAESTDALTAVESQAALGLPPDQVKDTGSTSQTEPELPGESTVPLQEKEFPPTAAKRSETDEKKKDIASDTPEEAPATPEPEPTVGQPLPSAVDHTSEPAFALPETPAAQEQTPQPVKESTSADTTPTIEPPFVPSDTPIFEEQISTSVDEEVSTPKKSKKDKKKKKKGAPVDTPEEQLPVMGEDAAPDSTTAPQAADTLEEPVLPAVEDAIQSTHAPIDETALPPETNQSQEEKPAEAESVQDPFAGLSQKQKKKKMAQMEKAAAAAAAAASAEADQIPAEETPSTDKLVENPFVEEPTGEEHIVENPVINEPVVEEAAKEEVAKEEVAKEEPQPEPMPMPEQDPELRQVESDPFVGLSKKQKKKKMAEMAAAAEKAAAEKTIADADTKPIEKESVEEVLTTDAGKSKVVETPAEVDPARINTVENPPIEDNLADDQLIKEAPTPEAPQAEGEPFVGLGEAEATAVAATASKTAAVETTQVAEENPANKTIEDSAAEEKPSEAVVEDKSADGNVTEQPGSEPPTTQKDPFAGLSNKQRKKKMKEMAAAAAAAAAAATEAKEVVEEKPAENMTDVASAEQPPALENDSPSAPLVDVSREESVPDPVEEKEATQSAEATNPGVEFPALEKKSKKDKKKKGKLSQSESIVNPDPEQPSAEQQPEQPLVPEHQPEIPPTAQAEVEFIPIQTDQAAVAPSEELAGPEGTLANEKLPEVEEVMLDQPVGAVQPTDPEQTFHSTGKKAEKVEKMKRLGDLGDEIQSPTTTPPQVDEHAVVQPPSVEAVIADQTAVTQPDQLPIESQTRSVEVENQLNAPAAPDANAEDEFPLTDKKAKKVKKKKKGKTLDLTESDPLTEPAAPEVTQSVAEPNAETVAVPSPEKSLETSKSGEAVVEEPSSVVPDTQIDQSVNQSAPSEPVEQINNELSKNLPEQANADEAQPVDIATPVDPPKFSDDDLSTLKLSKKDKKKKNKKTKVQDDSSPPSGTATPSVLEPSDPFIVSSLETQGILDTPAAVTSSEEPAEASRSPSKETSATQNDSVGAVAEETSSSGDLHSNKATLEERAPEPESSNSTTLPPGESDPPPLDNISVEHAPDQDADAIESAPPTTSQEPRQAAPEPVIAEPEEEFPTTTKKSKKDKKKKKSKSVDAMLVESEEPILPATSQEQIPADDVVEAKEAAVTDVDVSRAPAAAPTETSTENPVEVPVETSVEIPIVTSNDASFETRAESPNLDEELSSTQKKSKKDKRKKEKAQDDSEHNFDTASPTKVLDAVSDATQPSDAFFEPAEASRDANQPAVSSEPDPINSQDQLQAEPSAEQTLVTAESPAPPADATQNDEDVVVIEPQPPVGEEWPENTPTKKSKKDKKKNKKSKAGDDLDRGSGTATPLETTTEEVKEAISSKEISTAEEGQTFNDEVVSSTPTLEPMVAAPVPEASMQDSIQEAEEPRSLTWQTAQEQQVDEQRDVPTKSEPVTLEPERSTGEPVVVEEPQEFVVKKSKKDKKRKSALAGREPTHPAISPAIEDSSAGLENPITESVQDLGTAEPVTETPVIESTEDMAAPADERPETSTLKKSKKNKKKQSLLVEPEFVIESQVSSVTPETEPPTALPQHDQTAEADIPEPLLNANANAKPNTLTNEPDTAHSTEPAPVSEHESEVALESTSVQQPQIATADAAVETPSSVPLVDAQPTVESREVDEPAKLVVQEPIIETVPSDLHAEVPTTMADDWPEVATTKKKKKDKTNRKSLALDDGQAHPPLAPSTAAPQVDLAEEAILEADDHTTAEAPADETPAQPMDSSFEKPAVEKNTVTTKKHIEPLEPSELVSTSEKQDETRKIDVNSQQEPDELRATTKDIQVVEPIAQHVSGTFSSAESPTSYSPTERVVQDVQGSMTLDKAEDNFVVKKSKKDKKKKTKSANQALSDDPAVTVLETAEASEPLPVIGQAAPKTASEETSQEPRGLDKVQQEPIGEDNESTRLFSADESATPLEDQIAPNIESTTESNEPPPEISTNVADFVTEDTARSSGEAGHQTPDAPTPQIASEPPAAGDDEWDTPVTKKSRKGKKGKKQNVSAELRAPVSAGLDLQRDFLVPEPEPELSKSEDAEEKTVYLGDASRDITRSPSALPAPEPAVVLESLAEVVPKPQPKPELEPEPVVTTLRSATSSKAVDIDLTPAQESSSIVHELPFNQPGKRKKMKTRALSDTLLSEPIVSSQETAAAYLDSSREVPAEKSSRATEQLPLRGLESDTRRDQDFAEPMAGKDAIQQNPIVSSPPGDVATPYLELKTDQKTGGLAQPRTPDRQHRPESSGTGVAVGAAAAAAVAGAVLASESSSAAKKKKGKKSKYEDKRARQDEDMFDDPSLWEGADRKHVSEVASAEVHDFWGGDGDGEAAAPEVAQKADDVFGPTTRGLGIHSSQPQDIAIQPAEPSTSSASRVLESSDAEGKNKSILSLAAPLKEKAQEDNVESPILGRETGTETAGVMAVDETQERSSSRGANPSGTHTMVSDMDEAVDRGFEAETRRDLSGGRSLKSPERTFEVSGFRSPVPTILPPVQEEAHEGGETEYRLLYRPASRTTLGSPDPTRDSGFVTGSPHPPSRRSGFDDNEQRDSGVHLREWQEQRSQDRDGRRTPELRIHRSERRRSRELERAKSPTDKTTSLQRSPFVEGAEARDHPLSKTPVLREPNGRELTPEPHKYRRTISPELERKRSKYQDLASAALAGAAISSTCSSPRSTPPPGNRSVSDRVARLQSPAPTQPVAARRSTSNSSLSRHRRAMGTPTPEPLKFRPDSPGIQRSATATPPLRRADRRVSGDLRSLSQRSQLDLTKDHQDPKDLTSSSSNTPVANEGRVRTKDMADVYDGFGEGRIGSPRSPTRPHSMRRRQSMQVLELESRVEQLIAENRMLADARSHTDSHNSNRASGILAERDAEIDVLKQSLEFLQKEVARLTEVNEGMNSANAQLAAQHNERYRSLETQHADTSRRLEEARTEQGHFQESLLQKDAEIGRLRSELEAAKDKIRQMQRQILATKGADSDFLNVRDVDHFDHRCQQLCSHVQQWVLRFSKFSDMRACRLTNEINDEKVIDRLDNAILDGTDVDTYLGDRVRRRDVFMSMTMNMIWEFVFTRYLFGMDREQRQKLKSLEKLLTEVGPPQAVRQWRAVTLTLLSKRPSFKHQRDLDTEAVVQAIFQTLSKVLPPPSNLEDQIQSQLRRVMREAVDLSIEMRTQRAEYMMLPPLQPEYDADGELADTVTFNAALMNERSADKAVTNEVLEAQNAVVRIVLFPLVVKKGDDGGNNDDEIVVCPAQVLVARPKGCKAVRLFTPGSDVGNASIGGQTAATHSDISMGTFLPEQASNR</sequence>
<feature type="compositionally biased region" description="Acidic residues" evidence="1">
    <location>
        <begin position="349"/>
        <end position="367"/>
    </location>
</feature>
<feature type="compositionally biased region" description="Polar residues" evidence="1">
    <location>
        <begin position="3645"/>
        <end position="3668"/>
    </location>
</feature>
<feature type="compositionally biased region" description="Polar residues" evidence="1">
    <location>
        <begin position="5905"/>
        <end position="5923"/>
    </location>
</feature>
<feature type="compositionally biased region" description="Basic residues" evidence="1">
    <location>
        <begin position="198"/>
        <end position="208"/>
    </location>
</feature>
<feature type="region of interest" description="Disordered" evidence="1">
    <location>
        <begin position="6808"/>
        <end position="7482"/>
    </location>
</feature>
<dbReference type="RefSeq" id="XP_018164348.1">
    <property type="nucleotide sequence ID" value="XM_018295986.1"/>
</dbReference>
<dbReference type="PANTHER" id="PTHR40641:SF2">
    <property type="entry name" value="INVOLUCRIN REPEAT PROTEIN"/>
    <property type="match status" value="1"/>
</dbReference>
<feature type="region of interest" description="Disordered" evidence="1">
    <location>
        <begin position="4171"/>
        <end position="4955"/>
    </location>
</feature>
<feature type="compositionally biased region" description="Low complexity" evidence="1">
    <location>
        <begin position="3499"/>
        <end position="3514"/>
    </location>
</feature>
<feature type="compositionally biased region" description="Basic and acidic residues" evidence="1">
    <location>
        <begin position="6428"/>
        <end position="6437"/>
    </location>
</feature>
<dbReference type="PANTHER" id="PTHR40641">
    <property type="entry name" value="INVOLUCRIN REPEAT PROTEIN (AFU_ORTHOLOGUE AFUA_2G08060)"/>
    <property type="match status" value="1"/>
</dbReference>
<feature type="compositionally biased region" description="Basic and acidic residues" evidence="1">
    <location>
        <begin position="1"/>
        <end position="12"/>
    </location>
</feature>
<feature type="compositionally biased region" description="Low complexity" evidence="1">
    <location>
        <begin position="3346"/>
        <end position="3413"/>
    </location>
</feature>
<feature type="compositionally biased region" description="Low complexity" evidence="1">
    <location>
        <begin position="7313"/>
        <end position="7331"/>
    </location>
</feature>
<feature type="compositionally biased region" description="Basic residues" evidence="1">
    <location>
        <begin position="6172"/>
        <end position="6181"/>
    </location>
</feature>
<feature type="region of interest" description="Disordered" evidence="1">
    <location>
        <begin position="1472"/>
        <end position="1817"/>
    </location>
</feature>
<feature type="compositionally biased region" description="Low complexity" evidence="1">
    <location>
        <begin position="308"/>
        <end position="320"/>
    </location>
</feature>
<feature type="compositionally biased region" description="Basic and acidic residues" evidence="1">
    <location>
        <begin position="5852"/>
        <end position="5861"/>
    </location>
</feature>
<feature type="region of interest" description="Disordered" evidence="1">
    <location>
        <begin position="5328"/>
        <end position="6299"/>
    </location>
</feature>
<feature type="compositionally biased region" description="Low complexity" evidence="1">
    <location>
        <begin position="4387"/>
        <end position="4400"/>
    </location>
</feature>
<dbReference type="EMBL" id="LTAN01000001">
    <property type="protein sequence ID" value="OBR15831.1"/>
    <property type="molecule type" value="Genomic_DNA"/>
</dbReference>
<feature type="compositionally biased region" description="Basic and acidic residues" evidence="1">
    <location>
        <begin position="3066"/>
        <end position="3076"/>
    </location>
</feature>
<feature type="compositionally biased region" description="Polar residues" evidence="1">
    <location>
        <begin position="4480"/>
        <end position="4493"/>
    </location>
</feature>
<feature type="compositionally biased region" description="Low complexity" evidence="1">
    <location>
        <begin position="6906"/>
        <end position="6933"/>
    </location>
</feature>
<feature type="compositionally biased region" description="Pro residues" evidence="1">
    <location>
        <begin position="2043"/>
        <end position="2052"/>
    </location>
</feature>
<feature type="compositionally biased region" description="Basic and acidic residues" evidence="1">
    <location>
        <begin position="1709"/>
        <end position="1728"/>
    </location>
</feature>
<feature type="compositionally biased region" description="Low complexity" evidence="1">
    <location>
        <begin position="4225"/>
        <end position="4237"/>
    </location>
</feature>
<feature type="compositionally biased region" description="Basic and acidic residues" evidence="1">
    <location>
        <begin position="1546"/>
        <end position="1590"/>
    </location>
</feature>
<feature type="compositionally biased region" description="Polar residues" evidence="1">
    <location>
        <begin position="7434"/>
        <end position="7443"/>
    </location>
</feature>
<feature type="region of interest" description="Disordered" evidence="1">
    <location>
        <begin position="553"/>
        <end position="819"/>
    </location>
</feature>
<feature type="compositionally biased region" description="Basic and acidic residues" evidence="1">
    <location>
        <begin position="7199"/>
        <end position="7252"/>
    </location>
</feature>
<feature type="compositionally biased region" description="Polar residues" evidence="1">
    <location>
        <begin position="4584"/>
        <end position="4593"/>
    </location>
</feature>
<feature type="compositionally biased region" description="Polar residues" evidence="1">
    <location>
        <begin position="4713"/>
        <end position="4732"/>
    </location>
</feature>
<feature type="compositionally biased region" description="Low complexity" evidence="1">
    <location>
        <begin position="211"/>
        <end position="223"/>
    </location>
</feature>
<name>A0A1B7YUV7_COLHI</name>
<feature type="compositionally biased region" description="Basic residues" evidence="1">
    <location>
        <begin position="5563"/>
        <end position="5575"/>
    </location>
</feature>
<feature type="compositionally biased region" description="Pro residues" evidence="1">
    <location>
        <begin position="491"/>
        <end position="501"/>
    </location>
</feature>
<feature type="compositionally biased region" description="Polar residues" evidence="1">
    <location>
        <begin position="5505"/>
        <end position="5532"/>
    </location>
</feature>
<dbReference type="Proteomes" id="UP000092177">
    <property type="component" value="Chromosome 1"/>
</dbReference>
<feature type="compositionally biased region" description="Basic and acidic residues" evidence="1">
    <location>
        <begin position="7283"/>
        <end position="7293"/>
    </location>
</feature>
<feature type="compositionally biased region" description="Polar residues" evidence="1">
    <location>
        <begin position="2939"/>
        <end position="2956"/>
    </location>
</feature>
<feature type="compositionally biased region" description="Basic and acidic residues" evidence="1">
    <location>
        <begin position="1680"/>
        <end position="1700"/>
    </location>
</feature>
<feature type="compositionally biased region" description="Basic residues" evidence="1">
    <location>
        <begin position="1515"/>
        <end position="1529"/>
    </location>
</feature>
<dbReference type="OrthoDB" id="5365701at2759"/>
<feature type="compositionally biased region" description="Low complexity" evidence="1">
    <location>
        <begin position="7412"/>
        <end position="7423"/>
    </location>
</feature>
<feature type="compositionally biased region" description="Polar residues" evidence="1">
    <location>
        <begin position="847"/>
        <end position="858"/>
    </location>
</feature>
<feature type="compositionally biased region" description="Basic and acidic residues" evidence="1">
    <location>
        <begin position="639"/>
        <end position="715"/>
    </location>
</feature>
<feature type="compositionally biased region" description="Low complexity" evidence="1">
    <location>
        <begin position="6383"/>
        <end position="6394"/>
    </location>
</feature>
<feature type="compositionally biased region" description="Basic residues" evidence="1">
    <location>
        <begin position="6334"/>
        <end position="6344"/>
    </location>
</feature>
<feature type="region of interest" description="Disordered" evidence="1">
    <location>
        <begin position="2096"/>
        <end position="2342"/>
    </location>
</feature>
<organism evidence="2 3">
    <name type="scientific">Colletotrichum higginsianum (strain IMI 349063)</name>
    <name type="common">Crucifer anthracnose fungus</name>
    <dbReference type="NCBI Taxonomy" id="759273"/>
    <lineage>
        <taxon>Eukaryota</taxon>
        <taxon>Fungi</taxon>
        <taxon>Dikarya</taxon>
        <taxon>Ascomycota</taxon>
        <taxon>Pezizomycotina</taxon>
        <taxon>Sordariomycetes</taxon>
        <taxon>Hypocreomycetidae</taxon>
        <taxon>Glomerellales</taxon>
        <taxon>Glomerellaceae</taxon>
        <taxon>Colletotrichum</taxon>
        <taxon>Colletotrichum destructivum species complex</taxon>
    </lineage>
</organism>
<dbReference type="InterPro" id="IPR053268">
    <property type="entry name" value="Woronin_anchor"/>
</dbReference>
<feature type="compositionally biased region" description="Basic residues" evidence="1">
    <location>
        <begin position="2397"/>
        <end position="2408"/>
    </location>
</feature>
<feature type="compositionally biased region" description="Low complexity" evidence="1">
    <location>
        <begin position="2467"/>
        <end position="2477"/>
    </location>
</feature>
<feature type="compositionally biased region" description="Low complexity" evidence="1">
    <location>
        <begin position="5781"/>
        <end position="5794"/>
    </location>
</feature>
<feature type="compositionally biased region" description="Polar residues" evidence="1">
    <location>
        <begin position="3614"/>
        <end position="3626"/>
    </location>
</feature>
<feature type="region of interest" description="Disordered" evidence="1">
    <location>
        <begin position="6314"/>
        <end position="6451"/>
    </location>
</feature>
<feature type="compositionally biased region" description="Low complexity" evidence="1">
    <location>
        <begin position="3239"/>
        <end position="3255"/>
    </location>
</feature>
<feature type="compositionally biased region" description="Low complexity" evidence="1">
    <location>
        <begin position="3316"/>
        <end position="3327"/>
    </location>
</feature>
<feature type="region of interest" description="Disordered" evidence="1">
    <location>
        <begin position="1205"/>
        <end position="1230"/>
    </location>
</feature>
<feature type="compositionally biased region" description="Low complexity" evidence="1">
    <location>
        <begin position="38"/>
        <end position="72"/>
    </location>
</feature>
<feature type="compositionally biased region" description="Polar residues" evidence="1">
    <location>
        <begin position="6002"/>
        <end position="6023"/>
    </location>
</feature>
<feature type="region of interest" description="Disordered" evidence="1">
    <location>
        <begin position="2512"/>
        <end position="2539"/>
    </location>
</feature>
<feature type="compositionally biased region" description="Basic and acidic residues" evidence="1">
    <location>
        <begin position="5163"/>
        <end position="5173"/>
    </location>
</feature>
<keyword evidence="3" id="KW-1185">Reference proteome</keyword>
<feature type="compositionally biased region" description="Basic and acidic residues" evidence="1">
    <location>
        <begin position="1743"/>
        <end position="1758"/>
    </location>
</feature>
<feature type="compositionally biased region" description="Basic residues" evidence="1">
    <location>
        <begin position="4285"/>
        <end position="4297"/>
    </location>
</feature>
<feature type="region of interest" description="Disordered" evidence="1">
    <location>
        <begin position="1262"/>
        <end position="1457"/>
    </location>
</feature>
<proteinExistence type="predicted"/>
<feature type="compositionally biased region" description="Polar residues" evidence="1">
    <location>
        <begin position="4560"/>
        <end position="4574"/>
    </location>
</feature>
<feature type="compositionally biased region" description="Basic and acidic residues" evidence="1">
    <location>
        <begin position="4922"/>
        <end position="4938"/>
    </location>
</feature>
<feature type="compositionally biased region" description="Basic and acidic residues" evidence="1">
    <location>
        <begin position="4187"/>
        <end position="4205"/>
    </location>
</feature>
<feature type="compositionally biased region" description="Basic and acidic residues" evidence="1">
    <location>
        <begin position="6964"/>
        <end position="6982"/>
    </location>
</feature>
<feature type="compositionally biased region" description="Basic and acidic residues" evidence="1">
    <location>
        <begin position="1269"/>
        <end position="1298"/>
    </location>
</feature>
<feature type="compositionally biased region" description="Pro residues" evidence="1">
    <location>
        <begin position="106"/>
        <end position="122"/>
    </location>
</feature>
<feature type="region of interest" description="Disordered" evidence="1">
    <location>
        <begin position="886"/>
        <end position="909"/>
    </location>
</feature>
<feature type="compositionally biased region" description="Basic and acidic residues" evidence="1">
    <location>
        <begin position="5200"/>
        <end position="5215"/>
    </location>
</feature>
<feature type="compositionally biased region" description="Basic residues" evidence="1">
    <location>
        <begin position="6503"/>
        <end position="6514"/>
    </location>
</feature>
<feature type="compositionally biased region" description="Low complexity" evidence="1">
    <location>
        <begin position="2870"/>
        <end position="2894"/>
    </location>
</feature>
<feature type="compositionally biased region" description="Basic and acidic residues" evidence="1">
    <location>
        <begin position="757"/>
        <end position="818"/>
    </location>
</feature>
<feature type="compositionally biased region" description="Polar residues" evidence="1">
    <location>
        <begin position="3808"/>
        <end position="3822"/>
    </location>
</feature>
<feature type="compositionally biased region" description="Basic and acidic residues" evidence="1">
    <location>
        <begin position="7110"/>
        <end position="7136"/>
    </location>
</feature>
<feature type="compositionally biased region" description="Basic residues" evidence="1">
    <location>
        <begin position="4375"/>
        <end position="4384"/>
    </location>
</feature>
<feature type="compositionally biased region" description="Polar residues" evidence="1">
    <location>
        <begin position="335"/>
        <end position="346"/>
    </location>
</feature>
<evidence type="ECO:0000313" key="3">
    <source>
        <dbReference type="Proteomes" id="UP000092177"/>
    </source>
</evidence>
<feature type="compositionally biased region" description="Low complexity" evidence="1">
    <location>
        <begin position="2180"/>
        <end position="2192"/>
    </location>
</feature>
<feature type="compositionally biased region" description="Basic and acidic residues" evidence="1">
    <location>
        <begin position="4984"/>
        <end position="5001"/>
    </location>
</feature>
<feature type="compositionally biased region" description="Low complexity" evidence="1">
    <location>
        <begin position="4865"/>
        <end position="4880"/>
    </location>
</feature>
<accession>A0A1B7YUV7</accession>
<feature type="compositionally biased region" description="Basic residues" evidence="1">
    <location>
        <begin position="4761"/>
        <end position="4773"/>
    </location>
</feature>
<feature type="compositionally biased region" description="Polar residues" evidence="1">
    <location>
        <begin position="2669"/>
        <end position="2678"/>
    </location>
</feature>
<feature type="compositionally biased region" description="Polar residues" evidence="1">
    <location>
        <begin position="4401"/>
        <end position="4413"/>
    </location>
</feature>
<dbReference type="GeneID" id="28860093"/>
<feature type="region of interest" description="Disordered" evidence="1">
    <location>
        <begin position="835"/>
        <end position="861"/>
    </location>
</feature>
<feature type="compositionally biased region" description="Low complexity" evidence="1">
    <location>
        <begin position="3170"/>
        <end position="3179"/>
    </location>
</feature>
<feature type="compositionally biased region" description="Low complexity" evidence="1">
    <location>
        <begin position="2150"/>
        <end position="2161"/>
    </location>
</feature>
<feature type="compositionally biased region" description="Basic residues" evidence="1">
    <location>
        <begin position="6657"/>
        <end position="6667"/>
    </location>
</feature>
<feature type="compositionally biased region" description="Basic and acidic residues" evidence="1">
    <location>
        <begin position="82"/>
        <end position="100"/>
    </location>
</feature>
<feature type="region of interest" description="Disordered" evidence="1">
    <location>
        <begin position="4984"/>
        <end position="5284"/>
    </location>
</feature>
<feature type="region of interest" description="Disordered" evidence="1">
    <location>
        <begin position="980"/>
        <end position="1187"/>
    </location>
</feature>
<feature type="compositionally biased region" description="Low complexity" evidence="1">
    <location>
        <begin position="1491"/>
        <end position="1503"/>
    </location>
</feature>
<feature type="compositionally biased region" description="Basic residues" evidence="1">
    <location>
        <begin position="5734"/>
        <end position="5745"/>
    </location>
</feature>
<feature type="compositionally biased region" description="Basic and acidic residues" evidence="1">
    <location>
        <begin position="6696"/>
        <end position="6708"/>
    </location>
</feature>
<feature type="region of interest" description="Disordered" evidence="1">
    <location>
        <begin position="2658"/>
        <end position="3125"/>
    </location>
</feature>
<evidence type="ECO:0000313" key="2">
    <source>
        <dbReference type="EMBL" id="OBR15831.1"/>
    </source>
</evidence>
<feature type="compositionally biased region" description="Polar residues" evidence="1">
    <location>
        <begin position="3924"/>
        <end position="3938"/>
    </location>
</feature>
<feature type="compositionally biased region" description="Basic residues" evidence="1">
    <location>
        <begin position="3088"/>
        <end position="3099"/>
    </location>
</feature>
<feature type="compositionally biased region" description="Polar residues" evidence="1">
    <location>
        <begin position="5647"/>
        <end position="5659"/>
    </location>
</feature>
<feature type="region of interest" description="Disordered" evidence="1">
    <location>
        <begin position="5294"/>
        <end position="5313"/>
    </location>
</feature>
<feature type="compositionally biased region" description="Basic residues" evidence="1">
    <location>
        <begin position="5841"/>
        <end position="5851"/>
    </location>
</feature>
<feature type="compositionally biased region" description="Basic and acidic residues" evidence="1">
    <location>
        <begin position="1115"/>
        <end position="1141"/>
    </location>
</feature>
<feature type="compositionally biased region" description="Basic residues" evidence="1">
    <location>
        <begin position="6096"/>
        <end position="6106"/>
    </location>
</feature>
<feature type="compositionally biased region" description="Basic and acidic residues" evidence="1">
    <location>
        <begin position="886"/>
        <end position="908"/>
    </location>
</feature>
<feature type="compositionally biased region" description="Basic and acidic residues" evidence="1">
    <location>
        <begin position="2817"/>
        <end position="2833"/>
    </location>
</feature>
<feature type="compositionally biased region" description="Low complexity" evidence="1">
    <location>
        <begin position="1785"/>
        <end position="1800"/>
    </location>
</feature>
<feature type="region of interest" description="Disordered" evidence="1">
    <location>
        <begin position="6490"/>
        <end position="6708"/>
    </location>
</feature>
<feature type="compositionally biased region" description="Basic and acidic residues" evidence="1">
    <location>
        <begin position="6942"/>
        <end position="6953"/>
    </location>
</feature>
<feature type="compositionally biased region" description="Basic and acidic residues" evidence="1">
    <location>
        <begin position="1770"/>
        <end position="1784"/>
    </location>
</feature>
<feature type="compositionally biased region" description="Basic and acidic residues" evidence="1">
    <location>
        <begin position="3670"/>
        <end position="3687"/>
    </location>
</feature>
<feature type="compositionally biased region" description="Low complexity" evidence="1">
    <location>
        <begin position="1976"/>
        <end position="1988"/>
    </location>
</feature>
<feature type="compositionally biased region" description="Basic residues" evidence="1">
    <location>
        <begin position="4510"/>
        <end position="4520"/>
    </location>
</feature>
<feature type="compositionally biased region" description="Basic residues" evidence="1">
    <location>
        <begin position="3286"/>
        <end position="3295"/>
    </location>
</feature>
<feature type="compositionally biased region" description="Basic residues" evidence="1">
    <location>
        <begin position="5960"/>
        <end position="5972"/>
    </location>
</feature>
<feature type="compositionally biased region" description="Basic and acidic residues" evidence="1">
    <location>
        <begin position="1916"/>
        <end position="1933"/>
    </location>
</feature>
<feature type="compositionally biased region" description="Low complexity" evidence="1">
    <location>
        <begin position="161"/>
        <end position="172"/>
    </location>
</feature>
<feature type="compositionally biased region" description="Low complexity" evidence="1">
    <location>
        <begin position="6222"/>
        <end position="6237"/>
    </location>
</feature>
<feature type="compositionally biased region" description="Polar residues" evidence="1">
    <location>
        <begin position="6260"/>
        <end position="6269"/>
    </location>
</feature>
<feature type="compositionally biased region" description="Low complexity" evidence="1">
    <location>
        <begin position="5065"/>
        <end position="5084"/>
    </location>
</feature>
<feature type="compositionally biased region" description="Basic and acidic residues" evidence="1">
    <location>
        <begin position="6843"/>
        <end position="6852"/>
    </location>
</feature>
<feature type="region of interest" description="Disordered" evidence="1">
    <location>
        <begin position="2377"/>
        <end position="2492"/>
    </location>
</feature>
<dbReference type="KEGG" id="chig:CH63R_01011"/>
<feature type="region of interest" description="Disordered" evidence="1">
    <location>
        <begin position="1836"/>
        <end position="2069"/>
    </location>
</feature>
<evidence type="ECO:0000256" key="1">
    <source>
        <dbReference type="SAM" id="MobiDB-lite"/>
    </source>
</evidence>
<feature type="compositionally biased region" description="Low complexity" evidence="1">
    <location>
        <begin position="4245"/>
        <end position="4268"/>
    </location>
</feature>
<reference evidence="3" key="1">
    <citation type="journal article" date="2017" name="BMC Genomics">
        <title>Gapless genome assembly of Colletotrichum higginsianum reveals chromosome structure and association of transposable elements with secondary metabolite gene clusters.</title>
        <authorList>
            <person name="Dallery J.-F."/>
            <person name="Lapalu N."/>
            <person name="Zampounis A."/>
            <person name="Pigne S."/>
            <person name="Luyten I."/>
            <person name="Amselem J."/>
            <person name="Wittenberg A.H.J."/>
            <person name="Zhou S."/>
            <person name="de Queiroz M.V."/>
            <person name="Robin G.P."/>
            <person name="Auger A."/>
            <person name="Hainaut M."/>
            <person name="Henrissat B."/>
            <person name="Kim K.-T."/>
            <person name="Lee Y.-H."/>
            <person name="Lespinet O."/>
            <person name="Schwartz D.C."/>
            <person name="Thon M.R."/>
            <person name="O'Connell R.J."/>
        </authorList>
    </citation>
    <scope>NUCLEOTIDE SEQUENCE [LARGE SCALE GENOMIC DNA]</scope>
    <source>
        <strain evidence="3">IMI 349063</strain>
    </source>
</reference>
<feature type="compositionally biased region" description="Basic residues" evidence="1">
    <location>
        <begin position="3532"/>
        <end position="3544"/>
    </location>
</feature>
<feature type="compositionally biased region" description="Polar residues" evidence="1">
    <location>
        <begin position="5117"/>
        <end position="5132"/>
    </location>
</feature>
<feature type="compositionally biased region" description="Basic and acidic residues" evidence="1">
    <location>
        <begin position="1616"/>
        <end position="1644"/>
    </location>
</feature>
<feature type="compositionally biased region" description="Polar residues" evidence="1">
    <location>
        <begin position="1836"/>
        <end position="1846"/>
    </location>
</feature>
<feature type="compositionally biased region" description="Basic and acidic residues" evidence="1">
    <location>
        <begin position="7424"/>
        <end position="7433"/>
    </location>
</feature>
<feature type="compositionally biased region" description="Low complexity" evidence="1">
    <location>
        <begin position="5150"/>
        <end position="5162"/>
    </location>
</feature>
<feature type="region of interest" description="Disordered" evidence="1">
    <location>
        <begin position="3170"/>
        <end position="3429"/>
    </location>
</feature>
<feature type="compositionally biased region" description="Basic and acidic residues" evidence="1">
    <location>
        <begin position="6822"/>
        <end position="6833"/>
    </location>
</feature>
<dbReference type="VEuPathDB" id="FungiDB:CH63R_01011"/>
<feature type="compositionally biased region" description="Basic and acidic residues" evidence="1">
    <location>
        <begin position="555"/>
        <end position="631"/>
    </location>
</feature>
<feature type="compositionally biased region" description="Polar residues" evidence="1">
    <location>
        <begin position="5391"/>
        <end position="5414"/>
    </location>
</feature>
<feature type="compositionally biased region" description="Low complexity" evidence="1">
    <location>
        <begin position="5258"/>
        <end position="5267"/>
    </location>
</feature>
<feature type="region of interest" description="Disordered" evidence="1">
    <location>
        <begin position="1"/>
        <end position="533"/>
    </location>
</feature>
<feature type="compositionally biased region" description="Basic residues" evidence="1">
    <location>
        <begin position="3786"/>
        <end position="3795"/>
    </location>
</feature>